<dbReference type="OMA" id="NMEHEIL"/>
<dbReference type="InterPro" id="IPR026784">
    <property type="entry name" value="Coact_PPARg"/>
</dbReference>
<dbReference type="InterPro" id="IPR029060">
    <property type="entry name" value="PIN-like_dom_sf"/>
</dbReference>
<dbReference type="eggNOG" id="ENOG502QRMW">
    <property type="taxonomic scope" value="Eukaryota"/>
</dbReference>
<dbReference type="VEuPathDB" id="VectorBase:CQUJHB000972"/>
<sequence>MATSNSGVARQNHLGNNFSEETQSIRNAPGPTIVIDLMSLYSPIGDTNVAGSMCGGRYTLVYQQLDRFFDKLRAIGATLVFFCDGVVQEEKYVTWNERQKRKYEDTIRILDAVDEGISLETLINLFHRDFPGNWLYPVKEVAKKHGRVVTSIANECDKELVQYANSVNALAIISNDTDFLIYEGFWQYWSCKDMNFETLTTKAYNRVGLVRHLGLEFRQMPLLATLAGNDVIHYDEVKQFHRTLGRPRTKFDDLARFVDQQQISARTHEVDLRKLVFHVFGEEDDELFQRFQKSLDLYDLDKWKPIQTVKHDQTVNLLLTLSSKFMYQIYMGHPFEMTGFVTDLREHQVGWRYPQLAIRLEQRKVGIILYHRENSTLMRLVTKLSHDEDYTLHAFNAEFPQNIRVPPLLDLLSKQPDIQASLYETKLALLCWIASDTLNSHQLAPTPYILHPTLLTLYFLLESRVLHLFEADLLLQIAFDVAFERCDLLRVQYPRGEFNPRAFRIAFLYPKMYNHLAKAVRDVGLDGPDYREHPQFDGVLFHARYEEWAQGKGRLDGIHQWRIYAHLGGESEL</sequence>
<accession>B0WDS1</accession>
<dbReference type="GO" id="GO:0005634">
    <property type="term" value="C:nucleus"/>
    <property type="evidence" value="ECO:0007669"/>
    <property type="project" value="TreeGrafter"/>
</dbReference>
<evidence type="ECO:0008006" key="5">
    <source>
        <dbReference type="Google" id="ProtNLM"/>
    </source>
</evidence>
<evidence type="ECO:0000256" key="1">
    <source>
        <dbReference type="ARBA" id="ARBA00009495"/>
    </source>
</evidence>
<name>B0WDS1_CULQU</name>
<evidence type="ECO:0000313" key="4">
    <source>
        <dbReference type="Proteomes" id="UP000002320"/>
    </source>
</evidence>
<dbReference type="PANTHER" id="PTHR15976">
    <property type="entry name" value="CONSTITUTIVE COACTIVATOR OF PEROXISOME PROLIFERATOR-ACTIVATED RECEPTOR GAMMA"/>
    <property type="match status" value="1"/>
</dbReference>
<dbReference type="Proteomes" id="UP000002320">
    <property type="component" value="Unassembled WGS sequence"/>
</dbReference>
<evidence type="ECO:0000313" key="3">
    <source>
        <dbReference type="EnsemblMetazoa" id="CPIJ005419-PA"/>
    </source>
</evidence>
<organism>
    <name type="scientific">Culex quinquefasciatus</name>
    <name type="common">Southern house mosquito</name>
    <name type="synonym">Culex pungens</name>
    <dbReference type="NCBI Taxonomy" id="7176"/>
    <lineage>
        <taxon>Eukaryota</taxon>
        <taxon>Metazoa</taxon>
        <taxon>Ecdysozoa</taxon>
        <taxon>Arthropoda</taxon>
        <taxon>Hexapoda</taxon>
        <taxon>Insecta</taxon>
        <taxon>Pterygota</taxon>
        <taxon>Neoptera</taxon>
        <taxon>Endopterygota</taxon>
        <taxon>Diptera</taxon>
        <taxon>Nematocera</taxon>
        <taxon>Culicoidea</taxon>
        <taxon>Culicidae</taxon>
        <taxon>Culicinae</taxon>
        <taxon>Culicini</taxon>
        <taxon>Culex</taxon>
        <taxon>Culex</taxon>
    </lineage>
</organism>
<dbReference type="SUPFAM" id="SSF88723">
    <property type="entry name" value="PIN domain-like"/>
    <property type="match status" value="1"/>
</dbReference>
<dbReference type="HOGENOM" id="CLU_032684_0_0_1"/>
<dbReference type="PANTHER" id="PTHR15976:SF16">
    <property type="entry name" value="ASTEROID DOMAIN-CONTAINING PROTEIN"/>
    <property type="match status" value="1"/>
</dbReference>
<evidence type="ECO:0000313" key="2">
    <source>
        <dbReference type="EMBL" id="EDS44824.1"/>
    </source>
</evidence>
<proteinExistence type="inferred from homology"/>
<dbReference type="STRING" id="7176.B0WDS1"/>
<dbReference type="InParanoid" id="B0WDS1"/>
<dbReference type="OrthoDB" id="6354174at2759"/>
<protein>
    <recommendedName>
        <fullName evidence="5">Constitutive coactivator of peroxisome proliferator-activated receptor gamma</fullName>
    </recommendedName>
</protein>
<comment type="similarity">
    <text evidence="1">Belongs to the constitutive coactivator of PPAR-gamma family.</text>
</comment>
<dbReference type="VEuPathDB" id="VectorBase:CPIJ005419"/>
<keyword evidence="4" id="KW-1185">Reference proteome</keyword>
<dbReference type="AlphaFoldDB" id="B0WDS1"/>
<dbReference type="EnsemblMetazoa" id="CPIJ005419-RA">
    <property type="protein sequence ID" value="CPIJ005419-PA"/>
    <property type="gene ID" value="CPIJ005419"/>
</dbReference>
<dbReference type="KEGG" id="cqu:CpipJ_CPIJ005419"/>
<gene>
    <name evidence="3" type="primary">6036874</name>
    <name evidence="2" type="ORF">CpipJ_CPIJ005419</name>
</gene>
<reference evidence="3" key="2">
    <citation type="submission" date="2021-02" db="UniProtKB">
        <authorList>
            <consortium name="EnsemblMetazoa"/>
        </authorList>
    </citation>
    <scope>IDENTIFICATION</scope>
    <source>
        <strain evidence="3">JHB</strain>
    </source>
</reference>
<dbReference type="EMBL" id="DS231900">
    <property type="protein sequence ID" value="EDS44824.1"/>
    <property type="molecule type" value="Genomic_DNA"/>
</dbReference>
<reference evidence="2" key="1">
    <citation type="submission" date="2007-03" db="EMBL/GenBank/DDBJ databases">
        <title>Annotation of Culex pipiens quinquefasciatus.</title>
        <authorList>
            <consortium name="The Broad Institute Genome Sequencing Platform"/>
            <person name="Atkinson P.W."/>
            <person name="Hemingway J."/>
            <person name="Christensen B.M."/>
            <person name="Higgs S."/>
            <person name="Kodira C."/>
            <person name="Hannick L."/>
            <person name="Megy K."/>
            <person name="O'Leary S."/>
            <person name="Pearson M."/>
            <person name="Haas B.J."/>
            <person name="Mauceli E."/>
            <person name="Wortman J.R."/>
            <person name="Lee N.H."/>
            <person name="Guigo R."/>
            <person name="Stanke M."/>
            <person name="Alvarado L."/>
            <person name="Amedeo P."/>
            <person name="Antoine C.H."/>
            <person name="Arensburger P."/>
            <person name="Bidwell S.L."/>
            <person name="Crawford M."/>
            <person name="Camaro F."/>
            <person name="Devon K."/>
            <person name="Engels R."/>
            <person name="Hammond M."/>
            <person name="Howarth C."/>
            <person name="Koehrsen M."/>
            <person name="Lawson D."/>
            <person name="Montgomery P."/>
            <person name="Nene V."/>
            <person name="Nusbaum C."/>
            <person name="Puiu D."/>
            <person name="Romero-Severson J."/>
            <person name="Severson D.W."/>
            <person name="Shumway M."/>
            <person name="Sisk P."/>
            <person name="Stolte C."/>
            <person name="Zeng Q."/>
            <person name="Eisenstadt E."/>
            <person name="Fraser-Liggett C."/>
            <person name="Strausberg R."/>
            <person name="Galagan J."/>
            <person name="Birren B."/>
            <person name="Collins F.H."/>
        </authorList>
    </citation>
    <scope>NUCLEOTIDE SEQUENCE [LARGE SCALE GENOMIC DNA]</scope>
    <source>
        <strain evidence="2">JHB</strain>
    </source>
</reference>
<dbReference type="Gene3D" id="3.40.50.1010">
    <property type="entry name" value="5'-nuclease"/>
    <property type="match status" value="1"/>
</dbReference>